<dbReference type="Gene3D" id="3.30.420.10">
    <property type="entry name" value="Ribonuclease H-like superfamily/Ribonuclease H"/>
    <property type="match status" value="1"/>
</dbReference>
<dbReference type="SUPFAM" id="SSF53098">
    <property type="entry name" value="Ribonuclease H-like"/>
    <property type="match status" value="1"/>
</dbReference>
<comment type="caution">
    <text evidence="1">The sequence shown here is derived from an EMBL/GenBank/DDBJ whole genome shotgun (WGS) entry which is preliminary data.</text>
</comment>
<dbReference type="Proteomes" id="UP001589733">
    <property type="component" value="Unassembled WGS sequence"/>
</dbReference>
<reference evidence="1 2" key="1">
    <citation type="submission" date="2024-09" db="EMBL/GenBank/DDBJ databases">
        <authorList>
            <person name="Sun Q."/>
            <person name="Mori K."/>
        </authorList>
    </citation>
    <scope>NUCLEOTIDE SEQUENCE [LARGE SCALE GENOMIC DNA]</scope>
    <source>
        <strain evidence="1 2">JCM 13503</strain>
    </source>
</reference>
<sequence>MARSTPQPPPVSVAAGDWHVYTDGSTRHERRQTVSGWAARAVQPESQQVRQVSGARPGGTSLDAEAEAVFMGLRLVPGGAAARLYSDLNLASLLQLLHGAEGAASRAHLRDLWVHPIARNSGRHHQDMHHVARTAELEARLQRGAPEGAQLANTVLAMQALAQGSHRDAPLPLGEPQLRPGSTRPLQVKLRGVTFQPAPSQQVQATLTLDLAEVRGTGRTQEDAVRCALEAALKPLTRGGLVDLTVHEPWGEAAWRGTHELLAVHVVPLTAVDPEDAPL</sequence>
<dbReference type="InterPro" id="IPR036397">
    <property type="entry name" value="RNaseH_sf"/>
</dbReference>
<dbReference type="InterPro" id="IPR012337">
    <property type="entry name" value="RNaseH-like_sf"/>
</dbReference>
<dbReference type="RefSeq" id="WP_380016796.1">
    <property type="nucleotide sequence ID" value="NZ_JBHLYR010000081.1"/>
</dbReference>
<keyword evidence="2" id="KW-1185">Reference proteome</keyword>
<gene>
    <name evidence="1" type="ORF">ACFFLM_24675</name>
</gene>
<protein>
    <submittedName>
        <fullName evidence="1">Uncharacterized protein</fullName>
    </submittedName>
</protein>
<organism evidence="1 2">
    <name type="scientific">Deinococcus oregonensis</name>
    <dbReference type="NCBI Taxonomy" id="1805970"/>
    <lineage>
        <taxon>Bacteria</taxon>
        <taxon>Thermotogati</taxon>
        <taxon>Deinococcota</taxon>
        <taxon>Deinococci</taxon>
        <taxon>Deinococcales</taxon>
        <taxon>Deinococcaceae</taxon>
        <taxon>Deinococcus</taxon>
    </lineage>
</organism>
<evidence type="ECO:0000313" key="1">
    <source>
        <dbReference type="EMBL" id="MFB9995147.1"/>
    </source>
</evidence>
<accession>A0ABV6B5V8</accession>
<name>A0ABV6B5V8_9DEIO</name>
<dbReference type="EMBL" id="JBHLYR010000081">
    <property type="protein sequence ID" value="MFB9995147.1"/>
    <property type="molecule type" value="Genomic_DNA"/>
</dbReference>
<proteinExistence type="predicted"/>
<evidence type="ECO:0000313" key="2">
    <source>
        <dbReference type="Proteomes" id="UP001589733"/>
    </source>
</evidence>